<evidence type="ECO:0000313" key="10">
    <source>
        <dbReference type="EMBL" id="KMT54481.1"/>
    </source>
</evidence>
<feature type="domain" description="Major facilitator superfamily (MFS) profile" evidence="9">
    <location>
        <begin position="18"/>
        <end position="458"/>
    </location>
</feature>
<organism evidence="10 11">
    <name type="scientific">Pseudomonas fildesensis</name>
    <dbReference type="NCBI Taxonomy" id="1674920"/>
    <lineage>
        <taxon>Bacteria</taxon>
        <taxon>Pseudomonadati</taxon>
        <taxon>Pseudomonadota</taxon>
        <taxon>Gammaproteobacteria</taxon>
        <taxon>Pseudomonadales</taxon>
        <taxon>Pseudomonadaceae</taxon>
        <taxon>Pseudomonas</taxon>
    </lineage>
</organism>
<feature type="transmembrane region" description="Helical" evidence="8">
    <location>
        <begin position="56"/>
        <end position="75"/>
    </location>
</feature>
<name>A0A0J8IS24_9PSED</name>
<evidence type="ECO:0000256" key="2">
    <source>
        <dbReference type="ARBA" id="ARBA00008537"/>
    </source>
</evidence>
<keyword evidence="7 8" id="KW-0472">Membrane</keyword>
<feature type="transmembrane region" description="Helical" evidence="8">
    <location>
        <begin position="109"/>
        <end position="130"/>
    </location>
</feature>
<keyword evidence="4" id="KW-1003">Cell membrane</keyword>
<feature type="transmembrane region" description="Helical" evidence="8">
    <location>
        <begin position="309"/>
        <end position="330"/>
    </location>
</feature>
<feature type="transmembrane region" description="Helical" evidence="8">
    <location>
        <begin position="431"/>
        <end position="454"/>
    </location>
</feature>
<evidence type="ECO:0000256" key="5">
    <source>
        <dbReference type="ARBA" id="ARBA00022692"/>
    </source>
</evidence>
<dbReference type="STRING" id="1674920.ACR52_16760"/>
<dbReference type="CDD" id="cd17321">
    <property type="entry name" value="MFS_MMR_MDR_like"/>
    <property type="match status" value="1"/>
</dbReference>
<feature type="transmembrane region" description="Helical" evidence="8">
    <location>
        <begin position="235"/>
        <end position="253"/>
    </location>
</feature>
<dbReference type="AlphaFoldDB" id="A0A0J8IS24"/>
<evidence type="ECO:0000256" key="8">
    <source>
        <dbReference type="SAM" id="Phobius"/>
    </source>
</evidence>
<feature type="transmembrane region" description="Helical" evidence="8">
    <location>
        <begin position="210"/>
        <end position="229"/>
    </location>
</feature>
<feature type="transmembrane region" description="Helical" evidence="8">
    <location>
        <begin position="18"/>
        <end position="36"/>
    </location>
</feature>
<dbReference type="InterPro" id="IPR036259">
    <property type="entry name" value="MFS_trans_sf"/>
</dbReference>
<feature type="transmembrane region" description="Helical" evidence="8">
    <location>
        <begin position="337"/>
        <end position="356"/>
    </location>
</feature>
<dbReference type="GO" id="GO:0022857">
    <property type="term" value="F:transmembrane transporter activity"/>
    <property type="evidence" value="ECO:0007669"/>
    <property type="project" value="InterPro"/>
</dbReference>
<dbReference type="PANTHER" id="PTHR42718:SF9">
    <property type="entry name" value="MAJOR FACILITATOR SUPERFAMILY MULTIDRUG TRANSPORTER MFSC"/>
    <property type="match status" value="1"/>
</dbReference>
<dbReference type="Gene3D" id="1.20.1250.20">
    <property type="entry name" value="MFS general substrate transporter like domains"/>
    <property type="match status" value="1"/>
</dbReference>
<dbReference type="SUPFAM" id="SSF103473">
    <property type="entry name" value="MFS general substrate transporter"/>
    <property type="match status" value="1"/>
</dbReference>
<keyword evidence="6 8" id="KW-1133">Transmembrane helix</keyword>
<accession>A0A0J8IS24</accession>
<feature type="transmembrane region" description="Helical" evidence="8">
    <location>
        <begin position="142"/>
        <end position="162"/>
    </location>
</feature>
<protein>
    <submittedName>
        <fullName evidence="10">MFS transporter</fullName>
    </submittedName>
</protein>
<dbReference type="PATRIC" id="fig|1674920.3.peg.1282"/>
<comment type="similarity">
    <text evidence="2">Belongs to the major facilitator superfamily. EmrB family.</text>
</comment>
<dbReference type="InterPro" id="IPR011701">
    <property type="entry name" value="MFS"/>
</dbReference>
<feature type="transmembrane region" description="Helical" evidence="8">
    <location>
        <begin position="409"/>
        <end position="425"/>
    </location>
</feature>
<dbReference type="NCBIfam" id="TIGR00711">
    <property type="entry name" value="efflux_EmrB"/>
    <property type="match status" value="1"/>
</dbReference>
<evidence type="ECO:0000256" key="4">
    <source>
        <dbReference type="ARBA" id="ARBA00022475"/>
    </source>
</evidence>
<evidence type="ECO:0000259" key="9">
    <source>
        <dbReference type="PROSITE" id="PS50850"/>
    </source>
</evidence>
<dbReference type="Pfam" id="PF07690">
    <property type="entry name" value="MFS_1"/>
    <property type="match status" value="1"/>
</dbReference>
<dbReference type="InterPro" id="IPR004638">
    <property type="entry name" value="EmrB-like"/>
</dbReference>
<dbReference type="PROSITE" id="PS50850">
    <property type="entry name" value="MFS"/>
    <property type="match status" value="1"/>
</dbReference>
<dbReference type="Proteomes" id="UP000037551">
    <property type="component" value="Unassembled WGS sequence"/>
</dbReference>
<dbReference type="Gene3D" id="1.20.1720.10">
    <property type="entry name" value="Multidrug resistance protein D"/>
    <property type="match status" value="1"/>
</dbReference>
<reference evidence="10 11" key="1">
    <citation type="submission" date="2015-06" db="EMBL/GenBank/DDBJ databases">
        <title>Draft genome sequence of an Antarctic Pseudomonas sp. strain KG01 with full potential for biotechnological applications.</title>
        <authorList>
            <person name="Pavlov M.S."/>
            <person name="Lira F."/>
            <person name="Martinez J.L."/>
            <person name="Marshall S.H."/>
        </authorList>
    </citation>
    <scope>NUCLEOTIDE SEQUENCE [LARGE SCALE GENOMIC DNA]</scope>
    <source>
        <strain evidence="10 11">KG01</strain>
    </source>
</reference>
<evidence type="ECO:0000256" key="3">
    <source>
        <dbReference type="ARBA" id="ARBA00022448"/>
    </source>
</evidence>
<evidence type="ECO:0000256" key="7">
    <source>
        <dbReference type="ARBA" id="ARBA00023136"/>
    </source>
</evidence>
<evidence type="ECO:0000256" key="6">
    <source>
        <dbReference type="ARBA" id="ARBA00022989"/>
    </source>
</evidence>
<feature type="transmembrane region" description="Helical" evidence="8">
    <location>
        <begin position="168"/>
        <end position="189"/>
    </location>
</feature>
<comment type="caution">
    <text evidence="10">The sequence shown here is derived from an EMBL/GenBank/DDBJ whole genome shotgun (WGS) entry which is preliminary data.</text>
</comment>
<sequence>MERKHGDMELTTRYQRQVLIATSLSYVVVILDTSIVNVALESISRTFGSDITGLQWVINAYTLTFASLLLTGGLLGDRFGAKKIYAVGLGLFALASALCGLATDLPELIAARVLQGLGAALLVPCSLMLINNAYPQTHQRASAIGVWAGCGGIAMAAGPLVGGVLIELFGWRSIFLINVPIALIGVWLTSRIPSSAPLAPNRHLDFTGQVAAIIALATSVAVLIEGAKLGWNSEWVYGGVFVACIAWYVFLVTERRHRDPMLPLHYFRNPIFSGATLLSLISALVFYGLFFLLSLYFQTNRGWSPLDTGLAFLPLTAMVTLGSFTCGRLTRAYGARAVLFAGFGLYTLGFIGLFALAVDAPYWRIAICYPAVGFGAGIITPAATSVLMSVVDRAKAGVAAGTLNASRQSGSAFGVAIFGALLTSINPLGDAIYAAVSVAVGLSLLAMLLSALVLKAPAAHPVES</sequence>
<gene>
    <name evidence="10" type="ORF">ACR52_16760</name>
</gene>
<dbReference type="EMBL" id="LFMW01000011">
    <property type="protein sequence ID" value="KMT54481.1"/>
    <property type="molecule type" value="Genomic_DNA"/>
</dbReference>
<evidence type="ECO:0000313" key="11">
    <source>
        <dbReference type="Proteomes" id="UP000037551"/>
    </source>
</evidence>
<keyword evidence="3" id="KW-0813">Transport</keyword>
<dbReference type="InterPro" id="IPR020846">
    <property type="entry name" value="MFS_dom"/>
</dbReference>
<keyword evidence="5 8" id="KW-0812">Transmembrane</keyword>
<feature type="transmembrane region" description="Helical" evidence="8">
    <location>
        <begin position="84"/>
        <end position="103"/>
    </location>
</feature>
<feature type="transmembrane region" description="Helical" evidence="8">
    <location>
        <begin position="274"/>
        <end position="297"/>
    </location>
</feature>
<evidence type="ECO:0000256" key="1">
    <source>
        <dbReference type="ARBA" id="ARBA00004651"/>
    </source>
</evidence>
<comment type="subcellular location">
    <subcellularLocation>
        <location evidence="1">Cell membrane</location>
        <topology evidence="1">Multi-pass membrane protein</topology>
    </subcellularLocation>
</comment>
<feature type="transmembrane region" description="Helical" evidence="8">
    <location>
        <begin position="362"/>
        <end position="388"/>
    </location>
</feature>
<dbReference type="GO" id="GO:0005886">
    <property type="term" value="C:plasma membrane"/>
    <property type="evidence" value="ECO:0007669"/>
    <property type="project" value="UniProtKB-SubCell"/>
</dbReference>
<dbReference type="PANTHER" id="PTHR42718">
    <property type="entry name" value="MAJOR FACILITATOR SUPERFAMILY MULTIDRUG TRANSPORTER MFSC"/>
    <property type="match status" value="1"/>
</dbReference>
<proteinExistence type="inferred from homology"/>
<keyword evidence="11" id="KW-1185">Reference proteome</keyword>